<proteinExistence type="predicted"/>
<evidence type="ECO:0000256" key="1">
    <source>
        <dbReference type="SAM" id="MobiDB-lite"/>
    </source>
</evidence>
<dbReference type="AlphaFoldDB" id="X6N5T3"/>
<reference evidence="3 4" key="1">
    <citation type="journal article" date="2013" name="Curr. Biol.">
        <title>The Genome of the Foraminiferan Reticulomyxa filosa.</title>
        <authorList>
            <person name="Glockner G."/>
            <person name="Hulsmann N."/>
            <person name="Schleicher M."/>
            <person name="Noegel A.A."/>
            <person name="Eichinger L."/>
            <person name="Gallinger C."/>
            <person name="Pawlowski J."/>
            <person name="Sierra R."/>
            <person name="Euteneuer U."/>
            <person name="Pillet L."/>
            <person name="Moustafa A."/>
            <person name="Platzer M."/>
            <person name="Groth M."/>
            <person name="Szafranski K."/>
            <person name="Schliwa M."/>
        </authorList>
    </citation>
    <scope>NUCLEOTIDE SEQUENCE [LARGE SCALE GENOMIC DNA]</scope>
</reference>
<feature type="region of interest" description="Disordered" evidence="1">
    <location>
        <begin position="110"/>
        <end position="156"/>
    </location>
</feature>
<keyword evidence="2" id="KW-0812">Transmembrane</keyword>
<accession>X6N5T3</accession>
<keyword evidence="2" id="KW-0472">Membrane</keyword>
<organism evidence="3 4">
    <name type="scientific">Reticulomyxa filosa</name>
    <dbReference type="NCBI Taxonomy" id="46433"/>
    <lineage>
        <taxon>Eukaryota</taxon>
        <taxon>Sar</taxon>
        <taxon>Rhizaria</taxon>
        <taxon>Retaria</taxon>
        <taxon>Foraminifera</taxon>
        <taxon>Monothalamids</taxon>
        <taxon>Reticulomyxidae</taxon>
        <taxon>Reticulomyxa</taxon>
    </lineage>
</organism>
<protein>
    <submittedName>
        <fullName evidence="3">Uncharacterized protein</fullName>
    </submittedName>
</protein>
<evidence type="ECO:0000313" key="4">
    <source>
        <dbReference type="Proteomes" id="UP000023152"/>
    </source>
</evidence>
<evidence type="ECO:0000313" key="3">
    <source>
        <dbReference type="EMBL" id="ETO21114.1"/>
    </source>
</evidence>
<comment type="caution">
    <text evidence="3">The sequence shown here is derived from an EMBL/GenBank/DDBJ whole genome shotgun (WGS) entry which is preliminary data.</text>
</comment>
<evidence type="ECO:0000256" key="2">
    <source>
        <dbReference type="SAM" id="Phobius"/>
    </source>
</evidence>
<name>X6N5T3_RETFI</name>
<feature type="compositionally biased region" description="Basic residues" evidence="1">
    <location>
        <begin position="110"/>
        <end position="120"/>
    </location>
</feature>
<sequence>MTTEALPPEELKRRLFMEISCFDVSLLPTLTRRKFRELVEQKWHCSLKAHKEVIRQAIIDFKIENGYPLSTVPYRSNSGTFINVITKERAYICIYIYIYMNICKSLKNNKQTKKKKKKRNNLVDDSVSIPPSKKMKKMQPRASQPSVEKKDMEAVKNQSEDTLTVLRCISTSTASNRCPSQHVETKELVPYSKSAYPEVKENRVTTIEDNTIPEKTASKTSENNDNQIKALVKVKPNELANAQVAEKKRVDTHVQSNGADHSIHDTNNRSNDEHLPVFTDNNLLHDFYSNVEKEAHQLQIKHVNEISFPFHIQIYIYIYVYVYLCVYVCI</sequence>
<keyword evidence="2" id="KW-1133">Transmembrane helix</keyword>
<feature type="compositionally biased region" description="Basic and acidic residues" evidence="1">
    <location>
        <begin position="261"/>
        <end position="270"/>
    </location>
</feature>
<dbReference type="EMBL" id="ASPP01011926">
    <property type="protein sequence ID" value="ETO21114.1"/>
    <property type="molecule type" value="Genomic_DNA"/>
</dbReference>
<keyword evidence="4" id="KW-1185">Reference proteome</keyword>
<feature type="region of interest" description="Disordered" evidence="1">
    <location>
        <begin position="246"/>
        <end position="270"/>
    </location>
</feature>
<feature type="transmembrane region" description="Helical" evidence="2">
    <location>
        <begin position="310"/>
        <end position="329"/>
    </location>
</feature>
<gene>
    <name evidence="3" type="ORF">RFI_16089</name>
</gene>
<dbReference type="Proteomes" id="UP000023152">
    <property type="component" value="Unassembled WGS sequence"/>
</dbReference>